<evidence type="ECO:0000313" key="2">
    <source>
        <dbReference type="EMBL" id="KAK7855209.1"/>
    </source>
</evidence>
<dbReference type="Proteomes" id="UP000237347">
    <property type="component" value="Unassembled WGS sequence"/>
</dbReference>
<feature type="transmembrane region" description="Helical" evidence="1">
    <location>
        <begin position="15"/>
        <end position="36"/>
    </location>
</feature>
<keyword evidence="1" id="KW-0812">Transmembrane</keyword>
<dbReference type="EMBL" id="PKMF04000048">
    <property type="protein sequence ID" value="KAK7855209.1"/>
    <property type="molecule type" value="Genomic_DNA"/>
</dbReference>
<protein>
    <submittedName>
        <fullName evidence="2">Uncharacterized protein</fullName>
    </submittedName>
</protein>
<name>A0AAW0LWM2_QUESU</name>
<keyword evidence="1" id="KW-1133">Transmembrane helix</keyword>
<evidence type="ECO:0000256" key="1">
    <source>
        <dbReference type="SAM" id="Phobius"/>
    </source>
</evidence>
<keyword evidence="3" id="KW-1185">Reference proteome</keyword>
<keyword evidence="1" id="KW-0472">Membrane</keyword>
<comment type="caution">
    <text evidence="2">The sequence shown here is derived from an EMBL/GenBank/DDBJ whole genome shotgun (WGS) entry which is preliminary data.</text>
</comment>
<dbReference type="AlphaFoldDB" id="A0AAW0LWM2"/>
<organism evidence="2 3">
    <name type="scientific">Quercus suber</name>
    <name type="common">Cork oak</name>
    <dbReference type="NCBI Taxonomy" id="58331"/>
    <lineage>
        <taxon>Eukaryota</taxon>
        <taxon>Viridiplantae</taxon>
        <taxon>Streptophyta</taxon>
        <taxon>Embryophyta</taxon>
        <taxon>Tracheophyta</taxon>
        <taxon>Spermatophyta</taxon>
        <taxon>Magnoliopsida</taxon>
        <taxon>eudicotyledons</taxon>
        <taxon>Gunneridae</taxon>
        <taxon>Pentapetalae</taxon>
        <taxon>rosids</taxon>
        <taxon>fabids</taxon>
        <taxon>Fagales</taxon>
        <taxon>Fagaceae</taxon>
        <taxon>Quercus</taxon>
    </lineage>
</organism>
<proteinExistence type="predicted"/>
<gene>
    <name evidence="2" type="ORF">CFP56_029347</name>
</gene>
<evidence type="ECO:0000313" key="3">
    <source>
        <dbReference type="Proteomes" id="UP000237347"/>
    </source>
</evidence>
<reference evidence="2 3" key="1">
    <citation type="journal article" date="2018" name="Sci. Data">
        <title>The draft genome sequence of cork oak.</title>
        <authorList>
            <person name="Ramos A.M."/>
            <person name="Usie A."/>
            <person name="Barbosa P."/>
            <person name="Barros P.M."/>
            <person name="Capote T."/>
            <person name="Chaves I."/>
            <person name="Simoes F."/>
            <person name="Abreu I."/>
            <person name="Carrasquinho I."/>
            <person name="Faro C."/>
            <person name="Guimaraes J.B."/>
            <person name="Mendonca D."/>
            <person name="Nobrega F."/>
            <person name="Rodrigues L."/>
            <person name="Saibo N.J.M."/>
            <person name="Varela M.C."/>
            <person name="Egas C."/>
            <person name="Matos J."/>
            <person name="Miguel C.M."/>
            <person name="Oliveira M.M."/>
            <person name="Ricardo C.P."/>
            <person name="Goncalves S."/>
        </authorList>
    </citation>
    <scope>NUCLEOTIDE SEQUENCE [LARGE SCALE GENOMIC DNA]</scope>
    <source>
        <strain evidence="3">cv. HL8</strain>
    </source>
</reference>
<sequence length="66" mass="7092">MLELREGGSSCFPKLLVGVNVGLALVAAIIALLAFCQSKELVNKGQGIREESSYFSTLESHPRVTI</sequence>
<accession>A0AAW0LWM2</accession>